<accession>B6WVR8</accession>
<dbReference type="AlphaFoldDB" id="B6WVR8"/>
<keyword evidence="1" id="KW-1133">Transmembrane helix</keyword>
<evidence type="ECO:0000313" key="3">
    <source>
        <dbReference type="Proteomes" id="UP000003676"/>
    </source>
</evidence>
<name>B6WVR8_9BACT</name>
<reference evidence="2 3" key="1">
    <citation type="submission" date="2008-10" db="EMBL/GenBank/DDBJ databases">
        <title>Draft genome sequence of Desulvovibrio piger (ATCC 29098).</title>
        <authorList>
            <person name="Sudarsanam P."/>
            <person name="Ley R."/>
            <person name="Guruge J."/>
            <person name="Turnbaugh P.J."/>
            <person name="Mahowald M."/>
            <person name="Liep D."/>
            <person name="Gordon J."/>
        </authorList>
    </citation>
    <scope>NUCLEOTIDE SEQUENCE [LARGE SCALE GENOMIC DNA]</scope>
    <source>
        <strain evidence="2 3">ATCC 29098</strain>
    </source>
</reference>
<feature type="transmembrane region" description="Helical" evidence="1">
    <location>
        <begin position="255"/>
        <end position="274"/>
    </location>
</feature>
<sequence length="479" mass="53361">MACAFLSLALLSFDVFPWYEVPFMPPRPMYPLACAGMLLFLISGRWYGHMREHRWLLLLWAALIGCSVLSTWLGLREVPHGIAPAVWLGLARWFIVPFCFLLWWAVMFSCLPVRCGKHLFQAALLVLGLSNFAHIILEILANHGATGIKDFLVSINPWFRMECIGHGWWPPPYFTDRVRGLFAEPSHMAFGLLPVLGLLLAKCAGNRLWLLGVAGWGLIMWQSKVLTGAVAFALVCVMAGIPWYLTIWRRYSRKVFVLSCVLLLLAGAGCWTILQPKFERFGAVAQETDSILHFLEDSHAGLSPQCPKLEGALERNGSLGIRYVCTRLDMAAGLSRVLGTGFYLRGFYWQPLDACSLERGSELRGFARQAGEDELRRVPPLNEYSVLLAEFGVPGLLLFLGLCGMLLWRSVRFAARNRDWYVYAMACVFLGMLGAFISTGLMNALVFTFFAGYLYAVSGERAGAVDAPGGAQAPQQERG</sequence>
<dbReference type="EMBL" id="ABXU01000065">
    <property type="protein sequence ID" value="EEB32974.1"/>
    <property type="molecule type" value="Genomic_DNA"/>
</dbReference>
<proteinExistence type="predicted"/>
<dbReference type="HOGENOM" id="CLU_569540_0_0_7"/>
<feature type="transmembrane region" description="Helical" evidence="1">
    <location>
        <begin position="384"/>
        <end position="408"/>
    </location>
</feature>
<evidence type="ECO:0000313" key="2">
    <source>
        <dbReference type="EMBL" id="EEB32974.1"/>
    </source>
</evidence>
<feature type="transmembrane region" description="Helical" evidence="1">
    <location>
        <begin position="181"/>
        <end position="201"/>
    </location>
</feature>
<keyword evidence="1" id="KW-0812">Transmembrane</keyword>
<protein>
    <recommendedName>
        <fullName evidence="4">O-antigen polymerase</fullName>
    </recommendedName>
</protein>
<feature type="transmembrane region" description="Helical" evidence="1">
    <location>
        <begin position="85"/>
        <end position="106"/>
    </location>
</feature>
<evidence type="ECO:0008006" key="4">
    <source>
        <dbReference type="Google" id="ProtNLM"/>
    </source>
</evidence>
<feature type="transmembrane region" description="Helical" evidence="1">
    <location>
        <begin position="420"/>
        <end position="453"/>
    </location>
</feature>
<feature type="transmembrane region" description="Helical" evidence="1">
    <location>
        <begin position="229"/>
        <end position="248"/>
    </location>
</feature>
<reference evidence="2 3" key="2">
    <citation type="submission" date="2008-10" db="EMBL/GenBank/DDBJ databases">
        <authorList>
            <person name="Fulton L."/>
            <person name="Clifton S."/>
            <person name="Fulton B."/>
            <person name="Xu J."/>
            <person name="Minx P."/>
            <person name="Pepin K.H."/>
            <person name="Johnson M."/>
            <person name="Bhonagiri V."/>
            <person name="Nash W.E."/>
            <person name="Mardis E.R."/>
            <person name="Wilson R.K."/>
        </authorList>
    </citation>
    <scope>NUCLEOTIDE SEQUENCE [LARGE SCALE GENOMIC DNA]</scope>
    <source>
        <strain evidence="2 3">ATCC 29098</strain>
    </source>
</reference>
<evidence type="ECO:0000256" key="1">
    <source>
        <dbReference type="SAM" id="Phobius"/>
    </source>
</evidence>
<gene>
    <name evidence="2" type="ORF">DESPIG_02186</name>
</gene>
<dbReference type="Proteomes" id="UP000003676">
    <property type="component" value="Unassembled WGS sequence"/>
</dbReference>
<comment type="caution">
    <text evidence="2">The sequence shown here is derived from an EMBL/GenBank/DDBJ whole genome shotgun (WGS) entry which is preliminary data.</text>
</comment>
<organism evidence="2 3">
    <name type="scientific">Desulfovibrio piger ATCC 29098</name>
    <dbReference type="NCBI Taxonomy" id="411464"/>
    <lineage>
        <taxon>Bacteria</taxon>
        <taxon>Pseudomonadati</taxon>
        <taxon>Thermodesulfobacteriota</taxon>
        <taxon>Desulfovibrionia</taxon>
        <taxon>Desulfovibrionales</taxon>
        <taxon>Desulfovibrionaceae</taxon>
        <taxon>Desulfovibrio</taxon>
    </lineage>
</organism>
<feature type="transmembrane region" description="Helical" evidence="1">
    <location>
        <begin position="27"/>
        <end position="48"/>
    </location>
</feature>
<keyword evidence="1" id="KW-0472">Membrane</keyword>
<feature type="transmembrane region" description="Helical" evidence="1">
    <location>
        <begin position="55"/>
        <end position="73"/>
    </location>
</feature>